<proteinExistence type="predicted"/>
<evidence type="ECO:0000256" key="1">
    <source>
        <dbReference type="ARBA" id="ARBA00023015"/>
    </source>
</evidence>
<dbReference type="InterPro" id="IPR036388">
    <property type="entry name" value="WH-like_DNA-bd_sf"/>
</dbReference>
<organism evidence="3 4">
    <name type="scientific">Candidatus Pantoea multigeneris</name>
    <dbReference type="NCBI Taxonomy" id="2608357"/>
    <lineage>
        <taxon>Bacteria</taxon>
        <taxon>Pseudomonadati</taxon>
        <taxon>Pseudomonadota</taxon>
        <taxon>Gammaproteobacteria</taxon>
        <taxon>Enterobacterales</taxon>
        <taxon>Erwiniaceae</taxon>
        <taxon>Pantoea</taxon>
    </lineage>
</organism>
<dbReference type="InterPro" id="IPR006793">
    <property type="entry name" value="FaeA"/>
</dbReference>
<dbReference type="EMBL" id="VWXF01000021">
    <property type="protein sequence ID" value="NIF24735.1"/>
    <property type="molecule type" value="Genomic_DNA"/>
</dbReference>
<dbReference type="SUPFAM" id="SSF46785">
    <property type="entry name" value="Winged helix' DNA-binding domain"/>
    <property type="match status" value="1"/>
</dbReference>
<sequence length="115" mass="13111">MDHLMLSSNVKTLDKRLKKKKTESLHYGKTFSLQSKVLAKLQSRCAESTLNNVEQWVSTREVAEASEMGIYQARRLLLKLVKAGIVIVTPTPVKNTLRWHLSDEAMKWLSTTIRG</sequence>
<evidence type="ECO:0000256" key="2">
    <source>
        <dbReference type="ARBA" id="ARBA00023163"/>
    </source>
</evidence>
<comment type="caution">
    <text evidence="3">The sequence shown here is derived from an EMBL/GenBank/DDBJ whole genome shotgun (WGS) entry which is preliminary data.</text>
</comment>
<keyword evidence="2" id="KW-0804">Transcription</keyword>
<gene>
    <name evidence="3" type="ORF">F3J40_24505</name>
</gene>
<dbReference type="InterPro" id="IPR036390">
    <property type="entry name" value="WH_DNA-bd_sf"/>
</dbReference>
<dbReference type="Gene3D" id="1.10.10.10">
    <property type="entry name" value="Winged helix-like DNA-binding domain superfamily/Winged helix DNA-binding domain"/>
    <property type="match status" value="1"/>
</dbReference>
<keyword evidence="4" id="KW-1185">Reference proteome</keyword>
<protein>
    <submittedName>
        <fullName evidence="3">Uncharacterized protein</fullName>
    </submittedName>
</protein>
<keyword evidence="1" id="KW-0805">Transcription regulation</keyword>
<accession>A0ABX0RHC5</accession>
<evidence type="ECO:0000313" key="4">
    <source>
        <dbReference type="Proteomes" id="UP001515683"/>
    </source>
</evidence>
<dbReference type="Proteomes" id="UP001515683">
    <property type="component" value="Unassembled WGS sequence"/>
</dbReference>
<dbReference type="Pfam" id="PF04703">
    <property type="entry name" value="FaeA"/>
    <property type="match status" value="1"/>
</dbReference>
<name>A0ABX0RHC5_9GAMM</name>
<evidence type="ECO:0000313" key="3">
    <source>
        <dbReference type="EMBL" id="NIF24735.1"/>
    </source>
</evidence>
<reference evidence="3 4" key="1">
    <citation type="journal article" date="2019" name="bioRxiv">
        <title>Bacteria contribute to plant secondary compound degradation in a generalist herbivore system.</title>
        <authorList>
            <person name="Francoeur C.B."/>
            <person name="Khadempour L."/>
            <person name="Moreira-Soto R.D."/>
            <person name="Gotting K."/>
            <person name="Book A.J."/>
            <person name="Pinto-Tomas A.A."/>
            <person name="Keefover-Ring K."/>
            <person name="Currie C.R."/>
        </authorList>
    </citation>
    <scope>NUCLEOTIDE SEQUENCE [LARGE SCALE GENOMIC DNA]</scope>
    <source>
        <strain evidence="3">Acro-835</strain>
    </source>
</reference>